<comment type="subcellular location">
    <subcellularLocation>
        <location evidence="1">Secreted</location>
    </subcellularLocation>
</comment>
<feature type="signal peptide" evidence="5">
    <location>
        <begin position="1"/>
        <end position="23"/>
    </location>
</feature>
<evidence type="ECO:0000313" key="7">
    <source>
        <dbReference type="EMBL" id="PNF17639.1"/>
    </source>
</evidence>
<dbReference type="GO" id="GO:0016298">
    <property type="term" value="F:lipase activity"/>
    <property type="evidence" value="ECO:0007669"/>
    <property type="project" value="InterPro"/>
</dbReference>
<dbReference type="OrthoDB" id="270009at2759"/>
<proteinExistence type="inferred from homology"/>
<reference evidence="7 8" key="1">
    <citation type="submission" date="2017-12" db="EMBL/GenBank/DDBJ databases">
        <title>Hemimetabolous genomes reveal molecular basis of termite eusociality.</title>
        <authorList>
            <person name="Harrison M.C."/>
            <person name="Jongepier E."/>
            <person name="Robertson H.M."/>
            <person name="Arning N."/>
            <person name="Bitard-Feildel T."/>
            <person name="Chao H."/>
            <person name="Childers C.P."/>
            <person name="Dinh H."/>
            <person name="Doddapaneni H."/>
            <person name="Dugan S."/>
            <person name="Gowin J."/>
            <person name="Greiner C."/>
            <person name="Han Y."/>
            <person name="Hu H."/>
            <person name="Hughes D.S.T."/>
            <person name="Huylmans A.-K."/>
            <person name="Kemena C."/>
            <person name="Kremer L.P.M."/>
            <person name="Lee S.L."/>
            <person name="Lopez-Ezquerra A."/>
            <person name="Mallet L."/>
            <person name="Monroy-Kuhn J.M."/>
            <person name="Moser A."/>
            <person name="Murali S.C."/>
            <person name="Muzny D.M."/>
            <person name="Otani S."/>
            <person name="Piulachs M.-D."/>
            <person name="Poelchau M."/>
            <person name="Qu J."/>
            <person name="Schaub F."/>
            <person name="Wada-Katsumata A."/>
            <person name="Worley K.C."/>
            <person name="Xie Q."/>
            <person name="Ylla G."/>
            <person name="Poulsen M."/>
            <person name="Gibbs R.A."/>
            <person name="Schal C."/>
            <person name="Richards S."/>
            <person name="Belles X."/>
            <person name="Korb J."/>
            <person name="Bornberg-Bauer E."/>
        </authorList>
    </citation>
    <scope>NUCLEOTIDE SEQUENCE [LARGE SCALE GENOMIC DNA]</scope>
    <source>
        <tissue evidence="7">Whole body</tissue>
    </source>
</reference>
<evidence type="ECO:0000313" key="8">
    <source>
        <dbReference type="Proteomes" id="UP000235965"/>
    </source>
</evidence>
<dbReference type="PANTHER" id="PTHR11610">
    <property type="entry name" value="LIPASE"/>
    <property type="match status" value="1"/>
</dbReference>
<comment type="caution">
    <text evidence="7">The sequence shown here is derived from an EMBL/GenBank/DDBJ whole genome shotgun (WGS) entry which is preliminary data.</text>
</comment>
<dbReference type="GO" id="GO:0005615">
    <property type="term" value="C:extracellular space"/>
    <property type="evidence" value="ECO:0007669"/>
    <property type="project" value="TreeGrafter"/>
</dbReference>
<evidence type="ECO:0000256" key="5">
    <source>
        <dbReference type="SAM" id="SignalP"/>
    </source>
</evidence>
<dbReference type="Pfam" id="PF00151">
    <property type="entry name" value="Lipase"/>
    <property type="match status" value="1"/>
</dbReference>
<dbReference type="EMBL" id="NEVH01023960">
    <property type="protein sequence ID" value="PNF17639.1"/>
    <property type="molecule type" value="Genomic_DNA"/>
</dbReference>
<dbReference type="InterPro" id="IPR033906">
    <property type="entry name" value="Lipase_N"/>
</dbReference>
<dbReference type="PRINTS" id="PR00821">
    <property type="entry name" value="TAGLIPASE"/>
</dbReference>
<dbReference type="PANTHER" id="PTHR11610:SF186">
    <property type="entry name" value="FI22312P1"/>
    <property type="match status" value="1"/>
</dbReference>
<dbReference type="AlphaFoldDB" id="A0A2J7PMU7"/>
<dbReference type="CDD" id="cd00707">
    <property type="entry name" value="Pancreat_lipase_like"/>
    <property type="match status" value="1"/>
</dbReference>
<sequence length="580" mass="63323">MANSMRIGVSWFVIIVTLTALKSFKTEDDAVLAEPGDGAVLTPSRGRGGGIRARIERINARRQEREQARKARKEVCYDDVGCFTVPRKISPLKKFPESPETVGTTFMLFTRQNGTIINHAATLNTDDVQIISSGEGQRSILYSNFDTQRPVKIIIHGFRGSGKDRGALFGVDAFLNMGDVNVIAVDWEKGASGPSYSQAVANTELVGRQTGLLLIDMMTLGVRPSDIHIVGFSLGAHIAACASHILLTRLQVKVGRITGLDPASPIFRSKFVVEPERKLDKNDAEFVDVIHTDGSPFWTDGFGLLQPLGHVDFFPNGGREQPGCSDGRASVVVSHFEGSLDIDIACSHVRAWRFFVESLSQRPGGCQFMAYPCHGGLPSFLQGNCYSTLQKCARENGPSAEPCGMMGINADKSRGRGALYLVTRDSSPFCGDQLRATVMVSEKTQNTRGILHMVLTHGNTSTNFRIHCEYRFLDVVRGGRKMLGLAAAEYGTLKPDITPTVQATLGYQSLSFQAITTTAPNTEQDDVTPISPKIYLDQVSIADAYGNSWNYCGKDTLLEDKNLTYIDEVTITLKMSSCSP</sequence>
<dbReference type="InterPro" id="IPR029058">
    <property type="entry name" value="AB_hydrolase_fold"/>
</dbReference>
<evidence type="ECO:0000256" key="2">
    <source>
        <dbReference type="ARBA" id="ARBA00010701"/>
    </source>
</evidence>
<dbReference type="STRING" id="105785.A0A2J7PMU7"/>
<protein>
    <submittedName>
        <fullName evidence="7">Pancreatic lipase-related protein 2</fullName>
    </submittedName>
</protein>
<evidence type="ECO:0000256" key="1">
    <source>
        <dbReference type="ARBA" id="ARBA00004613"/>
    </source>
</evidence>
<dbReference type="Proteomes" id="UP000235965">
    <property type="component" value="Unassembled WGS sequence"/>
</dbReference>
<dbReference type="InterPro" id="IPR013818">
    <property type="entry name" value="Lipase"/>
</dbReference>
<keyword evidence="5" id="KW-0732">Signal</keyword>
<dbReference type="InterPro" id="IPR000734">
    <property type="entry name" value="TAG_lipase"/>
</dbReference>
<keyword evidence="3" id="KW-0964">Secreted</keyword>
<dbReference type="SUPFAM" id="SSF53474">
    <property type="entry name" value="alpha/beta-Hydrolases"/>
    <property type="match status" value="1"/>
</dbReference>
<comment type="similarity">
    <text evidence="2 4">Belongs to the AB hydrolase superfamily. Lipase family.</text>
</comment>
<keyword evidence="8" id="KW-1185">Reference proteome</keyword>
<dbReference type="InParanoid" id="A0A2J7PMU7"/>
<feature type="domain" description="Lipase" evidence="6">
    <location>
        <begin position="73"/>
        <end position="429"/>
    </location>
</feature>
<evidence type="ECO:0000256" key="3">
    <source>
        <dbReference type="ARBA" id="ARBA00022525"/>
    </source>
</evidence>
<feature type="chain" id="PRO_5014324656" evidence="5">
    <location>
        <begin position="24"/>
        <end position="580"/>
    </location>
</feature>
<evidence type="ECO:0000256" key="4">
    <source>
        <dbReference type="RuleBase" id="RU004262"/>
    </source>
</evidence>
<organism evidence="7 8">
    <name type="scientific">Cryptotermes secundus</name>
    <dbReference type="NCBI Taxonomy" id="105785"/>
    <lineage>
        <taxon>Eukaryota</taxon>
        <taxon>Metazoa</taxon>
        <taxon>Ecdysozoa</taxon>
        <taxon>Arthropoda</taxon>
        <taxon>Hexapoda</taxon>
        <taxon>Insecta</taxon>
        <taxon>Pterygota</taxon>
        <taxon>Neoptera</taxon>
        <taxon>Polyneoptera</taxon>
        <taxon>Dictyoptera</taxon>
        <taxon>Blattodea</taxon>
        <taxon>Blattoidea</taxon>
        <taxon>Termitoidae</taxon>
        <taxon>Kalotermitidae</taxon>
        <taxon>Cryptotermitinae</taxon>
        <taxon>Cryptotermes</taxon>
    </lineage>
</organism>
<dbReference type="Gene3D" id="3.40.50.1820">
    <property type="entry name" value="alpha/beta hydrolase"/>
    <property type="match status" value="1"/>
</dbReference>
<gene>
    <name evidence="7" type="primary">Pnliprp2_2</name>
    <name evidence="7" type="ORF">B7P43_G07353</name>
</gene>
<accession>A0A2J7PMU7</accession>
<name>A0A2J7PMU7_9NEOP</name>
<evidence type="ECO:0000259" key="6">
    <source>
        <dbReference type="Pfam" id="PF00151"/>
    </source>
</evidence>
<dbReference type="GO" id="GO:0016042">
    <property type="term" value="P:lipid catabolic process"/>
    <property type="evidence" value="ECO:0007669"/>
    <property type="project" value="TreeGrafter"/>
</dbReference>